<proteinExistence type="predicted"/>
<dbReference type="PANTHER" id="PTHR46652:SF3">
    <property type="entry name" value="LEUCINE-RICH REPEAT-CONTAINING PROTEIN 9"/>
    <property type="match status" value="1"/>
</dbReference>
<evidence type="ECO:0000256" key="2">
    <source>
        <dbReference type="ARBA" id="ARBA00022737"/>
    </source>
</evidence>
<gene>
    <name evidence="5" type="ORF">HINF_LOCUS34486</name>
    <name evidence="4" type="ORF">HINF_LOCUS58205</name>
</gene>
<keyword evidence="3" id="KW-0175">Coiled coil</keyword>
<dbReference type="Pfam" id="PF12799">
    <property type="entry name" value="LRR_4"/>
    <property type="match status" value="1"/>
</dbReference>
<reference evidence="5 6" key="2">
    <citation type="submission" date="2024-07" db="EMBL/GenBank/DDBJ databases">
        <authorList>
            <person name="Akdeniz Z."/>
        </authorList>
    </citation>
    <scope>NUCLEOTIDE SEQUENCE [LARGE SCALE GENOMIC DNA]</scope>
</reference>
<organism evidence="4">
    <name type="scientific">Hexamita inflata</name>
    <dbReference type="NCBI Taxonomy" id="28002"/>
    <lineage>
        <taxon>Eukaryota</taxon>
        <taxon>Metamonada</taxon>
        <taxon>Diplomonadida</taxon>
        <taxon>Hexamitidae</taxon>
        <taxon>Hexamitinae</taxon>
        <taxon>Hexamita</taxon>
    </lineage>
</organism>
<dbReference type="Proteomes" id="UP001642409">
    <property type="component" value="Unassembled WGS sequence"/>
</dbReference>
<dbReference type="SUPFAM" id="SSF52058">
    <property type="entry name" value="L domain-like"/>
    <property type="match status" value="1"/>
</dbReference>
<keyword evidence="1" id="KW-0433">Leucine-rich repeat</keyword>
<dbReference type="AlphaFoldDB" id="A0AA86R4T4"/>
<dbReference type="InterPro" id="IPR032675">
    <property type="entry name" value="LRR_dom_sf"/>
</dbReference>
<dbReference type="PANTHER" id="PTHR46652">
    <property type="entry name" value="LEUCINE-RICH REPEAT AND IQ DOMAIN-CONTAINING PROTEIN 1-RELATED"/>
    <property type="match status" value="1"/>
</dbReference>
<dbReference type="EMBL" id="CATOUU010001074">
    <property type="protein sequence ID" value="CAI9970560.1"/>
    <property type="molecule type" value="Genomic_DNA"/>
</dbReference>
<evidence type="ECO:0000256" key="3">
    <source>
        <dbReference type="SAM" id="Coils"/>
    </source>
</evidence>
<evidence type="ECO:0000313" key="4">
    <source>
        <dbReference type="EMBL" id="CAI9970560.1"/>
    </source>
</evidence>
<comment type="caution">
    <text evidence="4">The sequence shown here is derived from an EMBL/GenBank/DDBJ whole genome shotgun (WGS) entry which is preliminary data.</text>
</comment>
<dbReference type="InterPro" id="IPR050836">
    <property type="entry name" value="SDS22/Internalin_LRR"/>
</dbReference>
<dbReference type="InterPro" id="IPR001611">
    <property type="entry name" value="Leu-rich_rpt"/>
</dbReference>
<name>A0AA86R4T4_9EUKA</name>
<dbReference type="SMART" id="SM00365">
    <property type="entry name" value="LRR_SD22"/>
    <property type="match status" value="5"/>
</dbReference>
<dbReference type="Gene3D" id="3.80.10.10">
    <property type="entry name" value="Ribonuclease Inhibitor"/>
    <property type="match status" value="2"/>
</dbReference>
<protein>
    <submittedName>
        <fullName evidence="4">Class 1 internalin InlA</fullName>
    </submittedName>
    <submittedName>
        <fullName evidence="5">Class_1 internalin InlA</fullName>
    </submittedName>
</protein>
<reference evidence="4" key="1">
    <citation type="submission" date="2023-06" db="EMBL/GenBank/DDBJ databases">
        <authorList>
            <person name="Kurt Z."/>
        </authorList>
    </citation>
    <scope>NUCLEOTIDE SEQUENCE</scope>
</reference>
<evidence type="ECO:0000313" key="6">
    <source>
        <dbReference type="Proteomes" id="UP001642409"/>
    </source>
</evidence>
<evidence type="ECO:0000313" key="5">
    <source>
        <dbReference type="EMBL" id="CAL6032436.1"/>
    </source>
</evidence>
<dbReference type="PROSITE" id="PS51450">
    <property type="entry name" value="LRR"/>
    <property type="match status" value="3"/>
</dbReference>
<sequence>MEQYQFIHNEESYNEHMIHKYEGQIKNGILEIGNPDRGAPDIINLKFLEKFNIQTLKLYTNNVTNVKLRNKTIKVLTLGKYIKQYKFNLQVDDLELENLEVLDLDRNNLDNDQLYNLAKFKKLCALNVSFNNVDLTHIHMVSSLTKLYMRDCCVKNIDQISQLVTLKELDLSQNKGIKDINALCQLKSLTKLLIHRCGLNIINQIMTLTYLEVLDISSNLLKNVDSIGQLINLKELDISNDWGLDITPLKDLTGLIILDMSGCGLRQLNALQPLINLQTLDLSQNYINNINELQFLKSLTHLKLNNCNIVSICALRPLMNLEVLEIKNNKIEFQDANINEMAKLRFLNVEQNRINYIYFASLIQHPNYNNLDQNGKRCFKINHQTTPTQKQRRKANKLRLIESPNIQLKENQNQHKSLKTALNNFKQEINTTMNNTRQRQIQFTSNVVRLFQYMNQFGFE</sequence>
<keyword evidence="6" id="KW-1185">Reference proteome</keyword>
<evidence type="ECO:0000256" key="1">
    <source>
        <dbReference type="ARBA" id="ARBA00022614"/>
    </source>
</evidence>
<accession>A0AA86R4T4</accession>
<feature type="coiled-coil region" evidence="3">
    <location>
        <begin position="408"/>
        <end position="435"/>
    </location>
</feature>
<keyword evidence="2" id="KW-0677">Repeat</keyword>
<dbReference type="InterPro" id="IPR025875">
    <property type="entry name" value="Leu-rich_rpt_4"/>
</dbReference>
<dbReference type="EMBL" id="CAXDID020000122">
    <property type="protein sequence ID" value="CAL6032436.1"/>
    <property type="molecule type" value="Genomic_DNA"/>
</dbReference>